<evidence type="ECO:0000256" key="4">
    <source>
        <dbReference type="ARBA" id="ARBA00022553"/>
    </source>
</evidence>
<evidence type="ECO:0000256" key="9">
    <source>
        <dbReference type="ARBA" id="ARBA00023012"/>
    </source>
</evidence>
<dbReference type="InterPro" id="IPR003661">
    <property type="entry name" value="HisK_dim/P_dom"/>
</dbReference>
<keyword evidence="7" id="KW-0418">Kinase</keyword>
<evidence type="ECO:0000256" key="7">
    <source>
        <dbReference type="ARBA" id="ARBA00022777"/>
    </source>
</evidence>
<dbReference type="AlphaFoldDB" id="A0A7K1TZQ5"/>
<dbReference type="SMART" id="SM00304">
    <property type="entry name" value="HAMP"/>
    <property type="match status" value="1"/>
</dbReference>
<dbReference type="InterPro" id="IPR003660">
    <property type="entry name" value="HAMP_dom"/>
</dbReference>
<evidence type="ECO:0000256" key="3">
    <source>
        <dbReference type="ARBA" id="ARBA00012438"/>
    </source>
</evidence>
<dbReference type="Pfam" id="PF00672">
    <property type="entry name" value="HAMP"/>
    <property type="match status" value="1"/>
</dbReference>
<dbReference type="GO" id="GO:0000155">
    <property type="term" value="F:phosphorelay sensor kinase activity"/>
    <property type="evidence" value="ECO:0007669"/>
    <property type="project" value="InterPro"/>
</dbReference>
<dbReference type="GO" id="GO:0005886">
    <property type="term" value="C:plasma membrane"/>
    <property type="evidence" value="ECO:0007669"/>
    <property type="project" value="TreeGrafter"/>
</dbReference>
<dbReference type="FunFam" id="1.10.287.130:FF:000001">
    <property type="entry name" value="Two-component sensor histidine kinase"/>
    <property type="match status" value="1"/>
</dbReference>
<dbReference type="SMART" id="SM00388">
    <property type="entry name" value="HisKA"/>
    <property type="match status" value="1"/>
</dbReference>
<comment type="catalytic activity">
    <reaction evidence="1">
        <text>ATP + protein L-histidine = ADP + protein N-phospho-L-histidine.</text>
        <dbReference type="EC" id="2.7.13.3"/>
    </reaction>
</comment>
<feature type="transmembrane region" description="Helical" evidence="11">
    <location>
        <begin position="156"/>
        <end position="175"/>
    </location>
</feature>
<dbReference type="RefSeq" id="WP_157304984.1">
    <property type="nucleotide sequence ID" value="NZ_WRXN01000001.1"/>
</dbReference>
<comment type="caution">
    <text evidence="14">The sequence shown here is derived from an EMBL/GenBank/DDBJ whole genome shotgun (WGS) entry which is preliminary data.</text>
</comment>
<dbReference type="Gene3D" id="6.10.340.10">
    <property type="match status" value="1"/>
</dbReference>
<evidence type="ECO:0000259" key="12">
    <source>
        <dbReference type="PROSITE" id="PS50109"/>
    </source>
</evidence>
<dbReference type="EC" id="2.7.13.3" evidence="3"/>
<dbReference type="Gene3D" id="1.10.287.130">
    <property type="match status" value="1"/>
</dbReference>
<dbReference type="PROSITE" id="PS50885">
    <property type="entry name" value="HAMP"/>
    <property type="match status" value="1"/>
</dbReference>
<comment type="subcellular location">
    <subcellularLocation>
        <location evidence="2">Membrane</location>
    </subcellularLocation>
</comment>
<dbReference type="Gene3D" id="3.30.565.10">
    <property type="entry name" value="Histidine kinase-like ATPase, C-terminal domain"/>
    <property type="match status" value="1"/>
</dbReference>
<dbReference type="InterPro" id="IPR004358">
    <property type="entry name" value="Sig_transdc_His_kin-like_C"/>
</dbReference>
<dbReference type="InterPro" id="IPR036890">
    <property type="entry name" value="HATPase_C_sf"/>
</dbReference>
<gene>
    <name evidence="14" type="ORF">GO493_04945</name>
</gene>
<reference evidence="14 15" key="1">
    <citation type="submission" date="2019-12" db="EMBL/GenBank/DDBJ databases">
        <title>Chitinophaga sp. strain ysch24 (GDMCC 1.1355), whole genome shotgun sequence.</title>
        <authorList>
            <person name="Zhang X."/>
        </authorList>
    </citation>
    <scope>NUCLEOTIDE SEQUENCE [LARGE SCALE GENOMIC DNA]</scope>
    <source>
        <strain evidence="15">ysch24</strain>
    </source>
</reference>
<dbReference type="PROSITE" id="PS50109">
    <property type="entry name" value="HIS_KIN"/>
    <property type="match status" value="1"/>
</dbReference>
<name>A0A7K1TZQ5_9BACT</name>
<keyword evidence="9" id="KW-0902">Two-component regulatory system</keyword>
<keyword evidence="8 11" id="KW-1133">Transmembrane helix</keyword>
<dbReference type="PRINTS" id="PR00344">
    <property type="entry name" value="BCTRLSENSOR"/>
</dbReference>
<feature type="domain" description="HAMP" evidence="13">
    <location>
        <begin position="177"/>
        <end position="230"/>
    </location>
</feature>
<dbReference type="InterPro" id="IPR050428">
    <property type="entry name" value="TCS_sensor_his_kinase"/>
</dbReference>
<evidence type="ECO:0000256" key="2">
    <source>
        <dbReference type="ARBA" id="ARBA00004370"/>
    </source>
</evidence>
<dbReference type="PANTHER" id="PTHR45436:SF5">
    <property type="entry name" value="SENSOR HISTIDINE KINASE TRCS"/>
    <property type="match status" value="1"/>
</dbReference>
<sequence>MKIRQKILILFTALTVSIIVLMSAFAYYLISRHSFEDFYKRLEIRAYIAARATLTNDKENSATYAELRRAHLERLPFEQEYIIHIDSTGNIPRKAMPKELPATFYSRVKLNGKATYRNKNTFYEGVLYDSELGSHIVIISAQNAYGAEYMAELKRILLICLAIAAVVVVTAGLFFSRYILRPVRHITYQVKNISAHNLHLRLGARDSKDEISELSQTFNNMLDRLETAFETQNNFVSNASHELGTPLTAIIGEAELALNKQRPEEEYRQSLEVILREAERLEHITKSLLSLAQTGFDGKRAQLKKLRTDELIFIVKDTIDRINPENQVEIDYTMLPEDEDKLVVLGNEQLLQLALSNIVQNACKYSNNQPASIALAATDKNNLIIIKDSGIGIPSQDLPFIYDPFFRASNTEGYKGYGIGLPLARNIIRLHGGNIVVNSQQNKGTEIRISLPTYIAAKPE</sequence>
<evidence type="ECO:0000313" key="14">
    <source>
        <dbReference type="EMBL" id="MVT07599.1"/>
    </source>
</evidence>
<dbReference type="CDD" id="cd00075">
    <property type="entry name" value="HATPase"/>
    <property type="match status" value="1"/>
</dbReference>
<feature type="transmembrane region" description="Helical" evidence="11">
    <location>
        <begin position="7"/>
        <end position="30"/>
    </location>
</feature>
<dbReference type="InterPro" id="IPR003594">
    <property type="entry name" value="HATPase_dom"/>
</dbReference>
<accession>A0A7K1TZQ5</accession>
<protein>
    <recommendedName>
        <fullName evidence="3">histidine kinase</fullName>
        <ecNumber evidence="3">2.7.13.3</ecNumber>
    </recommendedName>
</protein>
<proteinExistence type="predicted"/>
<evidence type="ECO:0000256" key="1">
    <source>
        <dbReference type="ARBA" id="ARBA00000085"/>
    </source>
</evidence>
<dbReference type="SMART" id="SM00387">
    <property type="entry name" value="HATPase_c"/>
    <property type="match status" value="1"/>
</dbReference>
<keyword evidence="10 11" id="KW-0472">Membrane</keyword>
<organism evidence="14 15">
    <name type="scientific">Chitinophaga tropicalis</name>
    <dbReference type="NCBI Taxonomy" id="2683588"/>
    <lineage>
        <taxon>Bacteria</taxon>
        <taxon>Pseudomonadati</taxon>
        <taxon>Bacteroidota</taxon>
        <taxon>Chitinophagia</taxon>
        <taxon>Chitinophagales</taxon>
        <taxon>Chitinophagaceae</taxon>
        <taxon>Chitinophaga</taxon>
    </lineage>
</organism>
<dbReference type="CDD" id="cd06225">
    <property type="entry name" value="HAMP"/>
    <property type="match status" value="1"/>
</dbReference>
<dbReference type="SUPFAM" id="SSF47384">
    <property type="entry name" value="Homodimeric domain of signal transducing histidine kinase"/>
    <property type="match status" value="1"/>
</dbReference>
<evidence type="ECO:0000256" key="8">
    <source>
        <dbReference type="ARBA" id="ARBA00022989"/>
    </source>
</evidence>
<dbReference type="Proteomes" id="UP000461730">
    <property type="component" value="Unassembled WGS sequence"/>
</dbReference>
<keyword evidence="6 11" id="KW-0812">Transmembrane</keyword>
<keyword evidence="4" id="KW-0597">Phosphoprotein</keyword>
<feature type="domain" description="Histidine kinase" evidence="12">
    <location>
        <begin position="238"/>
        <end position="455"/>
    </location>
</feature>
<evidence type="ECO:0000256" key="5">
    <source>
        <dbReference type="ARBA" id="ARBA00022679"/>
    </source>
</evidence>
<dbReference type="SUPFAM" id="SSF158472">
    <property type="entry name" value="HAMP domain-like"/>
    <property type="match status" value="1"/>
</dbReference>
<dbReference type="Pfam" id="PF02518">
    <property type="entry name" value="HATPase_c"/>
    <property type="match status" value="1"/>
</dbReference>
<dbReference type="SUPFAM" id="SSF55874">
    <property type="entry name" value="ATPase domain of HSP90 chaperone/DNA topoisomerase II/histidine kinase"/>
    <property type="match status" value="1"/>
</dbReference>
<evidence type="ECO:0000256" key="10">
    <source>
        <dbReference type="ARBA" id="ARBA00023136"/>
    </source>
</evidence>
<evidence type="ECO:0000259" key="13">
    <source>
        <dbReference type="PROSITE" id="PS50885"/>
    </source>
</evidence>
<dbReference type="EMBL" id="WRXN01000001">
    <property type="protein sequence ID" value="MVT07599.1"/>
    <property type="molecule type" value="Genomic_DNA"/>
</dbReference>
<dbReference type="InterPro" id="IPR036097">
    <property type="entry name" value="HisK_dim/P_sf"/>
</dbReference>
<dbReference type="PANTHER" id="PTHR45436">
    <property type="entry name" value="SENSOR HISTIDINE KINASE YKOH"/>
    <property type="match status" value="1"/>
</dbReference>
<keyword evidence="15" id="KW-1185">Reference proteome</keyword>
<evidence type="ECO:0000256" key="11">
    <source>
        <dbReference type="SAM" id="Phobius"/>
    </source>
</evidence>
<evidence type="ECO:0000313" key="15">
    <source>
        <dbReference type="Proteomes" id="UP000461730"/>
    </source>
</evidence>
<dbReference type="InterPro" id="IPR005467">
    <property type="entry name" value="His_kinase_dom"/>
</dbReference>
<dbReference type="Pfam" id="PF00512">
    <property type="entry name" value="HisKA"/>
    <property type="match status" value="1"/>
</dbReference>
<dbReference type="CDD" id="cd00082">
    <property type="entry name" value="HisKA"/>
    <property type="match status" value="1"/>
</dbReference>
<keyword evidence="5" id="KW-0808">Transferase</keyword>
<evidence type="ECO:0000256" key="6">
    <source>
        <dbReference type="ARBA" id="ARBA00022692"/>
    </source>
</evidence>